<feature type="compositionally biased region" description="Basic and acidic residues" evidence="3">
    <location>
        <begin position="134"/>
        <end position="143"/>
    </location>
</feature>
<reference evidence="4" key="1">
    <citation type="submission" date="2019-03" db="EMBL/GenBank/DDBJ databases">
        <authorList>
            <person name="Warren W.C."/>
            <person name="Johnson G.S."/>
        </authorList>
    </citation>
    <scope>NUCLEOTIDE SEQUENCE [LARGE SCALE GENOMIC DNA]</scope>
    <source>
        <strain evidence="4">Basenji</strain>
    </source>
</reference>
<feature type="region of interest" description="Disordered" evidence="3">
    <location>
        <begin position="1"/>
        <end position="211"/>
    </location>
</feature>
<dbReference type="PANTHER" id="PTHR12842">
    <property type="entry name" value="FI01459P"/>
    <property type="match status" value="1"/>
</dbReference>
<sequence>MENSCSSRSEPFPGTLRGFPGALRGRERWRGTPRSSPGGVAPAGAGGSQWAPPVRGAGRGAGSGSGSGAGRGGAGLLLGRPRGPPRPPARPPAASPPALPTWRGGTRRALPRALGRRSDIKMSDDAGDPSATGDKAEIAKMPKNEFVPEDTEAHCDSAMISDEPTTADGREDGHENATVQGAETTDTGQHEQPQHTSAMEPPLNGEVTEDALVECIDSVSFEAELGSEIPLKDQSNPTVDSPSPGGGWAGWGSWGKSLLSSASATVGHGLTAVKEKAGATLRIHSGNSSSSEGAQSDAGSGGPRNVAADQSPAESPPASASGSRGVLSTITNVVQNTGKSVLTGGLDALEFIGKKTMNVLAESDPGFKRTKTLMERTVSLSQMLREAKEKEKQRLAQQLTAERTAHYGMLFDEYQGLSHLEALEILSNESESKVQSFLASLDGEKLELLKTDLISIKDIFAAKELENEDTQEQALEEKGEEFASRLTELLFELHVAATPDKLNKAMKKAHDWVEENQATVSVDMMEESEENTKEEEKEERPENPKEDKKEETKTKTVEEVYMLSIESLAEVTARCIEQLHKVAELILHGQEEEKPAQDQARVLIKLTTAMCKEVASLSKKFMNSLTTVGSNKKAEVLNPMINSVLLEGCNSTTYIQDAFQLLLPVLQVSHIQTSCSEAQP</sequence>
<evidence type="ECO:0000313" key="5">
    <source>
        <dbReference type="Proteomes" id="UP000694429"/>
    </source>
</evidence>
<feature type="compositionally biased region" description="Pro residues" evidence="3">
    <location>
        <begin position="82"/>
        <end position="99"/>
    </location>
</feature>
<feature type="region of interest" description="Disordered" evidence="3">
    <location>
        <begin position="281"/>
        <end position="324"/>
    </location>
</feature>
<name>A0A8C0M962_CANLF</name>
<feature type="compositionally biased region" description="Low complexity" evidence="3">
    <location>
        <begin position="285"/>
        <end position="298"/>
    </location>
</feature>
<feature type="compositionally biased region" description="Low complexity" evidence="3">
    <location>
        <begin position="307"/>
        <end position="323"/>
    </location>
</feature>
<dbReference type="PANTHER" id="PTHR12842:SF4">
    <property type="entry name" value="PROTEIN NOXP20"/>
    <property type="match status" value="1"/>
</dbReference>
<comment type="similarity">
    <text evidence="1">Belongs to the FAM114 family.</text>
</comment>
<evidence type="ECO:0000256" key="3">
    <source>
        <dbReference type="SAM" id="MobiDB-lite"/>
    </source>
</evidence>
<accession>A0A8C0M962</accession>
<dbReference type="Proteomes" id="UP000694429">
    <property type="component" value="Chromosome 3"/>
</dbReference>
<feature type="compositionally biased region" description="Basic and acidic residues" evidence="3">
    <location>
        <begin position="530"/>
        <end position="554"/>
    </location>
</feature>
<feature type="region of interest" description="Disordered" evidence="3">
    <location>
        <begin position="227"/>
        <end position="248"/>
    </location>
</feature>
<feature type="region of interest" description="Disordered" evidence="3">
    <location>
        <begin position="517"/>
        <end position="554"/>
    </location>
</feature>
<organism evidence="4 5">
    <name type="scientific">Canis lupus familiaris</name>
    <name type="common">Dog</name>
    <name type="synonym">Canis familiaris</name>
    <dbReference type="NCBI Taxonomy" id="9615"/>
    <lineage>
        <taxon>Eukaryota</taxon>
        <taxon>Metazoa</taxon>
        <taxon>Chordata</taxon>
        <taxon>Craniata</taxon>
        <taxon>Vertebrata</taxon>
        <taxon>Euteleostomi</taxon>
        <taxon>Mammalia</taxon>
        <taxon>Eutheria</taxon>
        <taxon>Laurasiatheria</taxon>
        <taxon>Carnivora</taxon>
        <taxon>Caniformia</taxon>
        <taxon>Canidae</taxon>
        <taxon>Canis</taxon>
    </lineage>
</organism>
<feature type="compositionally biased region" description="Low complexity" evidence="3">
    <location>
        <begin position="33"/>
        <end position="43"/>
    </location>
</feature>
<protein>
    <recommendedName>
        <fullName evidence="6">Family with sequence similarity 114 member A1</fullName>
    </recommendedName>
</protein>
<proteinExistence type="inferred from homology"/>
<evidence type="ECO:0000256" key="2">
    <source>
        <dbReference type="ARBA" id="ARBA00022553"/>
    </source>
</evidence>
<evidence type="ECO:0000313" key="4">
    <source>
        <dbReference type="Ensembl" id="ENSCAFP00030006683.1"/>
    </source>
</evidence>
<evidence type="ECO:0000256" key="1">
    <source>
        <dbReference type="ARBA" id="ARBA00006903"/>
    </source>
</evidence>
<dbReference type="Pfam" id="PF05334">
    <property type="entry name" value="DUF719"/>
    <property type="match status" value="1"/>
</dbReference>
<dbReference type="InterPro" id="IPR007998">
    <property type="entry name" value="DUF719"/>
</dbReference>
<feature type="compositionally biased region" description="Polar residues" evidence="3">
    <location>
        <begin position="177"/>
        <end position="187"/>
    </location>
</feature>
<dbReference type="AlphaFoldDB" id="A0A8C0M962"/>
<dbReference type="Ensembl" id="ENSCAFT00030007627.1">
    <property type="protein sequence ID" value="ENSCAFP00030006683.1"/>
    <property type="gene ID" value="ENSCAFG00030004145.1"/>
</dbReference>
<evidence type="ECO:0008006" key="6">
    <source>
        <dbReference type="Google" id="ProtNLM"/>
    </source>
</evidence>
<feature type="compositionally biased region" description="Gly residues" evidence="3">
    <location>
        <begin position="57"/>
        <end position="76"/>
    </location>
</feature>
<reference evidence="4" key="2">
    <citation type="submission" date="2025-08" db="UniProtKB">
        <authorList>
            <consortium name="Ensembl"/>
        </authorList>
    </citation>
    <scope>IDENTIFICATION</scope>
</reference>
<keyword evidence="2" id="KW-0597">Phosphoprotein</keyword>